<gene>
    <name evidence="1" type="ORF">D3875_04445</name>
</gene>
<dbReference type="EMBL" id="QYUJ01000010">
    <property type="protein sequence ID" value="RJF74535.1"/>
    <property type="molecule type" value="Genomic_DNA"/>
</dbReference>
<organism evidence="1 2">
    <name type="scientific">Deinococcus cavernae</name>
    <dbReference type="NCBI Taxonomy" id="2320857"/>
    <lineage>
        <taxon>Bacteria</taxon>
        <taxon>Thermotogati</taxon>
        <taxon>Deinococcota</taxon>
        <taxon>Deinococci</taxon>
        <taxon>Deinococcales</taxon>
        <taxon>Deinococcaceae</taxon>
        <taxon>Deinococcus</taxon>
    </lineage>
</organism>
<comment type="caution">
    <text evidence="1">The sequence shown here is derived from an EMBL/GenBank/DDBJ whole genome shotgun (WGS) entry which is preliminary data.</text>
</comment>
<dbReference type="Proteomes" id="UP000286287">
    <property type="component" value="Unassembled WGS sequence"/>
</dbReference>
<name>A0A418VEL4_9DEIO</name>
<proteinExistence type="predicted"/>
<sequence>MRVARAHRVTVEDVIQQRTYPSVFSGHGRPALPATIEEAAHSAYRRRKAIEAVAARQAEGVMRRGQELEKEFGFPLHLIWREKHEGDWPDDRSAALALQARAGERRAKRPWWRRWWPW</sequence>
<reference evidence="1 2" key="1">
    <citation type="submission" date="2018-09" db="EMBL/GenBank/DDBJ databases">
        <authorList>
            <person name="Zhu H."/>
        </authorList>
    </citation>
    <scope>NUCLEOTIDE SEQUENCE [LARGE SCALE GENOMIC DNA]</scope>
    <source>
        <strain evidence="1 2">K2S05-167</strain>
    </source>
</reference>
<keyword evidence="2" id="KW-1185">Reference proteome</keyword>
<protein>
    <submittedName>
        <fullName evidence="1">Uncharacterized protein</fullName>
    </submittedName>
</protein>
<evidence type="ECO:0000313" key="2">
    <source>
        <dbReference type="Proteomes" id="UP000286287"/>
    </source>
</evidence>
<evidence type="ECO:0000313" key="1">
    <source>
        <dbReference type="EMBL" id="RJF74535.1"/>
    </source>
</evidence>
<accession>A0A418VEL4</accession>
<dbReference type="AlphaFoldDB" id="A0A418VEL4"/>